<gene>
    <name evidence="1" type="ORF">J3P46_04490</name>
</gene>
<dbReference type="AlphaFoldDB" id="A0AAJ4T6F9"/>
<evidence type="ECO:0000313" key="1">
    <source>
        <dbReference type="EMBL" id="QSX97217.1"/>
    </source>
</evidence>
<name>A0AAJ4T6F9_9BURK</name>
<reference evidence="1 2" key="1">
    <citation type="submission" date="2021-03" db="EMBL/GenBank/DDBJ databases">
        <title>Draft genome sequence of Janthinobacterium sp. strain PLB02 isolated from infected primmorphs (Lubomirskia baicalensis).</title>
        <authorList>
            <person name="Chernogor L.I."/>
            <person name="Belikov S.I."/>
            <person name="Petrushin I.S."/>
        </authorList>
    </citation>
    <scope>NUCLEOTIDE SEQUENCE [LARGE SCALE GENOMIC DNA]</scope>
    <source>
        <strain evidence="1 2">PLB02</strain>
    </source>
</reference>
<sequence>MTHRSNYAAFVDAIFGAESATFDVTKTESNNVIGALANPNQFAAFIANYEDRLRRIEAATKADPTLRKDVLHTVNLVAGNEWDGAYAELCALDYFLAVPQTGPGNIELDRTLPASDTLASEMGKQNTNHDMRLKALGVSMDTKNLSDKTGQILDGIFREFLQAKGIARMAIVPTYDHDDDFTLYRENRPKLLAELVSGVDAKARTPQLRSQVIPGLSYEFAWDAGAYVSASSYSPLEHATKHHTLLFGHIKKFSRVEPTVITYVMFPWSGEGVFLGFGKETFQTELGRQFFNNYIGSVDLARKFNQEVKSNISAGDVTKHLSGVIFLDDKSITAKDPAQINVDASFVWNKNAIHSLIGHPLDVELRRRGAVDRS</sequence>
<proteinExistence type="predicted"/>
<dbReference type="EMBL" id="CP071520">
    <property type="protein sequence ID" value="QSX97217.1"/>
    <property type="molecule type" value="Genomic_DNA"/>
</dbReference>
<protein>
    <submittedName>
        <fullName evidence="1">Uncharacterized protein</fullName>
    </submittedName>
</protein>
<accession>A0AAJ4T6F9</accession>
<dbReference type="RefSeq" id="WP_151092507.1">
    <property type="nucleotide sequence ID" value="NZ_CP071520.1"/>
</dbReference>
<evidence type="ECO:0000313" key="2">
    <source>
        <dbReference type="Proteomes" id="UP000662821"/>
    </source>
</evidence>
<organism evidence="1 2">
    <name type="scientific">Janthinobacterium lividum</name>
    <dbReference type="NCBI Taxonomy" id="29581"/>
    <lineage>
        <taxon>Bacteria</taxon>
        <taxon>Pseudomonadati</taxon>
        <taxon>Pseudomonadota</taxon>
        <taxon>Betaproteobacteria</taxon>
        <taxon>Burkholderiales</taxon>
        <taxon>Oxalobacteraceae</taxon>
        <taxon>Janthinobacterium</taxon>
    </lineage>
</organism>
<dbReference type="Proteomes" id="UP000662821">
    <property type="component" value="Chromosome"/>
</dbReference>